<proteinExistence type="predicted"/>
<reference evidence="8 9" key="1">
    <citation type="submission" date="2021-02" db="EMBL/GenBank/DDBJ databases">
        <title>De Novo genome assembly of isolated myxobacteria.</title>
        <authorList>
            <person name="Stevens D.C."/>
        </authorList>
    </citation>
    <scope>NUCLEOTIDE SEQUENCE [LARGE SCALE GENOMIC DNA]</scope>
    <source>
        <strain evidence="9">SCPEA02</strain>
    </source>
</reference>
<dbReference type="PRINTS" id="PR01021">
    <property type="entry name" value="OMPADOMAIN"/>
</dbReference>
<evidence type="ECO:0000256" key="2">
    <source>
        <dbReference type="ARBA" id="ARBA00023136"/>
    </source>
</evidence>
<keyword evidence="3" id="KW-0998">Cell outer membrane</keyword>
<evidence type="ECO:0000313" key="9">
    <source>
        <dbReference type="Proteomes" id="UP000662747"/>
    </source>
</evidence>
<keyword evidence="2 4" id="KW-0472">Membrane</keyword>
<keyword evidence="9" id="KW-1185">Reference proteome</keyword>
<evidence type="ECO:0000256" key="3">
    <source>
        <dbReference type="ARBA" id="ARBA00023237"/>
    </source>
</evidence>
<feature type="signal peptide" evidence="6">
    <location>
        <begin position="1"/>
        <end position="29"/>
    </location>
</feature>
<dbReference type="RefSeq" id="WP_206723731.1">
    <property type="nucleotide sequence ID" value="NZ_CP071090.1"/>
</dbReference>
<gene>
    <name evidence="8" type="ORF">JY651_44665</name>
</gene>
<evidence type="ECO:0000256" key="5">
    <source>
        <dbReference type="SAM" id="MobiDB-lite"/>
    </source>
</evidence>
<feature type="region of interest" description="Disordered" evidence="5">
    <location>
        <begin position="483"/>
        <end position="525"/>
    </location>
</feature>
<dbReference type="PANTHER" id="PTHR30329">
    <property type="entry name" value="STATOR ELEMENT OF FLAGELLAR MOTOR COMPLEX"/>
    <property type="match status" value="1"/>
</dbReference>
<accession>A0ABX7NTD0</accession>
<evidence type="ECO:0000256" key="4">
    <source>
        <dbReference type="PROSITE-ProRule" id="PRU00473"/>
    </source>
</evidence>
<dbReference type="InterPro" id="IPR050330">
    <property type="entry name" value="Bact_OuterMem_StrucFunc"/>
</dbReference>
<keyword evidence="6" id="KW-0732">Signal</keyword>
<dbReference type="InterPro" id="IPR006664">
    <property type="entry name" value="OMP_bac"/>
</dbReference>
<evidence type="ECO:0000256" key="6">
    <source>
        <dbReference type="SAM" id="SignalP"/>
    </source>
</evidence>
<dbReference type="PROSITE" id="PS51123">
    <property type="entry name" value="OMPA_2"/>
    <property type="match status" value="1"/>
</dbReference>
<dbReference type="InterPro" id="IPR006665">
    <property type="entry name" value="OmpA-like"/>
</dbReference>
<comment type="subcellular location">
    <subcellularLocation>
        <location evidence="1">Cell outer membrane</location>
    </subcellularLocation>
</comment>
<dbReference type="Proteomes" id="UP000662747">
    <property type="component" value="Chromosome"/>
</dbReference>
<feature type="region of interest" description="Disordered" evidence="5">
    <location>
        <begin position="341"/>
        <end position="384"/>
    </location>
</feature>
<evidence type="ECO:0000256" key="1">
    <source>
        <dbReference type="ARBA" id="ARBA00004442"/>
    </source>
</evidence>
<protein>
    <submittedName>
        <fullName evidence="8">OmpA family protein</fullName>
    </submittedName>
</protein>
<dbReference type="InterPro" id="IPR036737">
    <property type="entry name" value="OmpA-like_sf"/>
</dbReference>
<organism evidence="8 9">
    <name type="scientific">Pyxidicoccus parkwayensis</name>
    <dbReference type="NCBI Taxonomy" id="2813578"/>
    <lineage>
        <taxon>Bacteria</taxon>
        <taxon>Pseudomonadati</taxon>
        <taxon>Myxococcota</taxon>
        <taxon>Myxococcia</taxon>
        <taxon>Myxococcales</taxon>
        <taxon>Cystobacterineae</taxon>
        <taxon>Myxococcaceae</taxon>
        <taxon>Pyxidicoccus</taxon>
    </lineage>
</organism>
<evidence type="ECO:0000259" key="7">
    <source>
        <dbReference type="PROSITE" id="PS51123"/>
    </source>
</evidence>
<name>A0ABX7NTD0_9BACT</name>
<evidence type="ECO:0000313" key="8">
    <source>
        <dbReference type="EMBL" id="QSQ22154.1"/>
    </source>
</evidence>
<dbReference type="CDD" id="cd07185">
    <property type="entry name" value="OmpA_C-like"/>
    <property type="match status" value="1"/>
</dbReference>
<feature type="chain" id="PRO_5046405316" evidence="6">
    <location>
        <begin position="30"/>
        <end position="525"/>
    </location>
</feature>
<feature type="compositionally biased region" description="Basic and acidic residues" evidence="5">
    <location>
        <begin position="498"/>
        <end position="507"/>
    </location>
</feature>
<dbReference type="Gene3D" id="3.30.1330.60">
    <property type="entry name" value="OmpA-like domain"/>
    <property type="match status" value="1"/>
</dbReference>
<dbReference type="PANTHER" id="PTHR30329:SF21">
    <property type="entry name" value="LIPOPROTEIN YIAD-RELATED"/>
    <property type="match status" value="1"/>
</dbReference>
<dbReference type="EMBL" id="CP071090">
    <property type="protein sequence ID" value="QSQ22154.1"/>
    <property type="molecule type" value="Genomic_DNA"/>
</dbReference>
<dbReference type="Pfam" id="PF00691">
    <property type="entry name" value="OmpA"/>
    <property type="match status" value="1"/>
</dbReference>
<feature type="domain" description="OmpA-like" evidence="7">
    <location>
        <begin position="395"/>
        <end position="513"/>
    </location>
</feature>
<dbReference type="SUPFAM" id="SSF103088">
    <property type="entry name" value="OmpA-like"/>
    <property type="match status" value="1"/>
</dbReference>
<sequence length="525" mass="55885">MRDVPLLSSRSRLAAAALSCFFASTFAVAAEGEPPRLPAFDLERLTVSPTSRGAMLGSDAMLLEPGALRLAVVTHYEHHPLVMVRDGRRVGEVVRERALLHLAVAVAPHPRLELGAAVPVLLGQGGMSLTGLGLGELRRSGMGTPVVRARVGLLRETDGALVDLAAEVEAGLPLGRSEALLGDGHWSATPRLAVGKVFQRMRVSLEAGARLRERVQVGSHSVGSEVPFAMGVTNVDGALRGEVQLRASAPLTNGALWAGEVLAGARYLFSERFEVFAFGGPGLGVAPGVPVFRVLAGVGFDPLRAKQEAPSLPLPVVARKPEPEGTRDGRPGDVVAAVAEPPVEDGAAPPEPDVVADIPDQDGDMVADGVDNCPREPGPAYNQGCPESVRQVVYLTDKSIKITERVFFAFDRAEVLPRSFPLMEQVAKVLREHPELELVEVEGHTDNIGPAAYNRRLSQSRAESVCRQLEQRGVEAKRLRAVGRGPDMPADTNATAAGRERNRRVEFHIVPPATAAESSAREVTP</sequence>